<evidence type="ECO:0000313" key="2">
    <source>
        <dbReference type="EMBL" id="QDU70010.1"/>
    </source>
</evidence>
<dbReference type="KEGG" id="pbap:Pla133_51330"/>
<feature type="region of interest" description="Disordered" evidence="1">
    <location>
        <begin position="100"/>
        <end position="120"/>
    </location>
</feature>
<protein>
    <submittedName>
        <fullName evidence="2">Uncharacterized protein</fullName>
    </submittedName>
</protein>
<sequence>MSSAADPAHVAAAFVAAQEALLTEIERGVGSSRGAGAVERAAARCAQAFEAFRELYEAGAALPVDTVARARRLSVLLSTRAQLRSGAVAGDIARTRAARRVLESTGSGDSPLGRSCDMAG</sequence>
<proteinExistence type="predicted"/>
<evidence type="ECO:0000256" key="1">
    <source>
        <dbReference type="SAM" id="MobiDB-lite"/>
    </source>
</evidence>
<gene>
    <name evidence="2" type="ORF">Pla133_51330</name>
</gene>
<dbReference type="RefSeq" id="WP_145070446.1">
    <property type="nucleotide sequence ID" value="NZ_CP036287.1"/>
</dbReference>
<reference evidence="2 3" key="1">
    <citation type="submission" date="2019-02" db="EMBL/GenBank/DDBJ databases">
        <title>Deep-cultivation of Planctomycetes and their phenomic and genomic characterization uncovers novel biology.</title>
        <authorList>
            <person name="Wiegand S."/>
            <person name="Jogler M."/>
            <person name="Boedeker C."/>
            <person name="Pinto D."/>
            <person name="Vollmers J."/>
            <person name="Rivas-Marin E."/>
            <person name="Kohn T."/>
            <person name="Peeters S.H."/>
            <person name="Heuer A."/>
            <person name="Rast P."/>
            <person name="Oberbeckmann S."/>
            <person name="Bunk B."/>
            <person name="Jeske O."/>
            <person name="Meyerdierks A."/>
            <person name="Storesund J.E."/>
            <person name="Kallscheuer N."/>
            <person name="Luecker S."/>
            <person name="Lage O.M."/>
            <person name="Pohl T."/>
            <person name="Merkel B.J."/>
            <person name="Hornburger P."/>
            <person name="Mueller R.-W."/>
            <person name="Bruemmer F."/>
            <person name="Labrenz M."/>
            <person name="Spormann A.M."/>
            <person name="Op den Camp H."/>
            <person name="Overmann J."/>
            <person name="Amann R."/>
            <person name="Jetten M.S.M."/>
            <person name="Mascher T."/>
            <person name="Medema M.H."/>
            <person name="Devos D.P."/>
            <person name="Kaster A.-K."/>
            <person name="Ovreas L."/>
            <person name="Rohde M."/>
            <person name="Galperin M.Y."/>
            <person name="Jogler C."/>
        </authorList>
    </citation>
    <scope>NUCLEOTIDE SEQUENCE [LARGE SCALE GENOMIC DNA]</scope>
    <source>
        <strain evidence="2 3">Pla133</strain>
    </source>
</reference>
<dbReference type="Proteomes" id="UP000316921">
    <property type="component" value="Chromosome"/>
</dbReference>
<dbReference type="EMBL" id="CP036287">
    <property type="protein sequence ID" value="QDU70010.1"/>
    <property type="molecule type" value="Genomic_DNA"/>
</dbReference>
<dbReference type="AlphaFoldDB" id="A0A518BSQ9"/>
<accession>A0A518BSQ9</accession>
<organism evidence="2 3">
    <name type="scientific">Engelhardtia mirabilis</name>
    <dbReference type="NCBI Taxonomy" id="2528011"/>
    <lineage>
        <taxon>Bacteria</taxon>
        <taxon>Pseudomonadati</taxon>
        <taxon>Planctomycetota</taxon>
        <taxon>Planctomycetia</taxon>
        <taxon>Planctomycetia incertae sedis</taxon>
        <taxon>Engelhardtia</taxon>
    </lineage>
</organism>
<name>A0A518BSQ9_9BACT</name>
<evidence type="ECO:0000313" key="3">
    <source>
        <dbReference type="Proteomes" id="UP000316921"/>
    </source>
</evidence>
<keyword evidence="3" id="KW-1185">Reference proteome</keyword>